<dbReference type="GeneID" id="88804390"/>
<reference evidence="3" key="1">
    <citation type="submission" date="2017-08" db="EMBL/GenBank/DDBJ databases">
        <authorList>
            <person name="de Groot N.N."/>
        </authorList>
    </citation>
    <scope>NUCLEOTIDE SEQUENCE</scope>
    <source>
        <strain evidence="3">LJ24-63</strain>
    </source>
</reference>
<proteinExistence type="predicted"/>
<gene>
    <name evidence="3" type="ORF">CKY02_00430</name>
    <name evidence="2" type="ORF">GPY48_02050</name>
</gene>
<reference evidence="3 4" key="2">
    <citation type="journal article" date="2018" name="Int. J. Syst. Evol. Microbiol.">
        <title>Whole-genome-based revisit of Photorhabdus phylogeny: proposal for the elevation of most Photorhabdus subspecies to the species level and description of one novel species Photorhabdus bodei sp. nov., and one novel subspecies Photorhabdus laumondii subsp. clarkei subsp. nov.</title>
        <authorList>
            <person name="Machado R.A.R."/>
            <person name="Wuthrich D."/>
            <person name="Kuhnert P."/>
            <person name="Arce C.C.M."/>
            <person name="Thonen L."/>
            <person name="Ruiz C."/>
            <person name="Zhang X."/>
            <person name="Robert C.A.M."/>
            <person name="Karimi J."/>
            <person name="Kamali S."/>
            <person name="Ma J."/>
            <person name="Bruggmann R."/>
            <person name="Erb M."/>
        </authorList>
    </citation>
    <scope>NUCLEOTIDE SEQUENCE [LARGE SCALE GENOMIC DNA]</scope>
    <source>
        <strain evidence="3 4">LJ24-63</strain>
    </source>
</reference>
<feature type="region of interest" description="Disordered" evidence="1">
    <location>
        <begin position="479"/>
        <end position="518"/>
    </location>
</feature>
<comment type="caution">
    <text evidence="3">The sequence shown here is derived from an EMBL/GenBank/DDBJ whole genome shotgun (WGS) entry which is preliminary data.</text>
</comment>
<dbReference type="EMBL" id="WSFC01000003">
    <property type="protein sequence ID" value="NDL02086.1"/>
    <property type="molecule type" value="Genomic_DNA"/>
</dbReference>
<dbReference type="Pfam" id="PF06097">
    <property type="entry name" value="DUF945"/>
    <property type="match status" value="1"/>
</dbReference>
<sequence length="518" mass="56785">MKKSLVAIGIIVALGAAWTGASWYTGKQIEQRIDQSISRANAEMKKAFPETGLMLQSKDFHRGVFSSDVRLVLTAKDGVKNAEIKPGEEISIKSVIDHGPFPLAQVKKLTLIPSMASVHSELENNKSLKSLFEITKGKSLFTSDSRVSYSGSVISDVDIVPVDFEKNGAKFNFSGAKLTSDLSRDLKEISLAIKSDQLVINKNDENFLVKGIDLNLANKKGKFDIYIGDQSIKIQEISLKGIGNEDMMLSGVKIDSNIGEDETNLKGKITYSLDGLKLKNIDFGSGKFAITADRLDGESVRKFTQAYNDATAKSLASGDLSSDAANTAIIDAVFSNLPILLKNNPQFGIEPLTWKNTKGESTINYQVGLKSLPKDKSSLSSMKTEEAIRTLIQNMSLNVTLPKPMMIEFATQSMIMNGVDKAKAEHNAEQQIKQFEQLGQLFKITTVDKDAISIKFNYVDGNVEMNGKKMPLHQFMSEYNLSDPSDDEAPEQPEQIVPEGDTHDNGKVKAEGTVKPVQ</sequence>
<reference evidence="2 5" key="3">
    <citation type="submission" date="2019-12" db="EMBL/GenBank/DDBJ databases">
        <title>Engineering Photorhabdus to improve their lethality against agricultural pests.</title>
        <authorList>
            <person name="Machado R.A.R."/>
        </authorList>
    </citation>
    <scope>NUCLEOTIDE SEQUENCE [LARGE SCALE GENOMIC DNA]</scope>
    <source>
        <strain evidence="2 5">M-CN4</strain>
    </source>
</reference>
<keyword evidence="5" id="KW-1185">Reference proteome</keyword>
<evidence type="ECO:0000313" key="4">
    <source>
        <dbReference type="Proteomes" id="UP000250919"/>
    </source>
</evidence>
<feature type="compositionally biased region" description="Basic and acidic residues" evidence="1">
    <location>
        <begin position="500"/>
        <end position="512"/>
    </location>
</feature>
<evidence type="ECO:0000313" key="5">
    <source>
        <dbReference type="Proteomes" id="UP000466619"/>
    </source>
</evidence>
<accession>A0A329XC41</accession>
<evidence type="ECO:0000313" key="3">
    <source>
        <dbReference type="EMBL" id="RAX14407.1"/>
    </source>
</evidence>
<dbReference type="EMBL" id="NSCM01000001">
    <property type="protein sequence ID" value="RAX14407.1"/>
    <property type="molecule type" value="Genomic_DNA"/>
</dbReference>
<dbReference type="AlphaFoldDB" id="A0A329XC41"/>
<dbReference type="Proteomes" id="UP000466619">
    <property type="component" value="Unassembled WGS sequence"/>
</dbReference>
<protein>
    <submittedName>
        <fullName evidence="2">DUF945 family protein</fullName>
    </submittedName>
</protein>
<name>A0A329XC41_9GAMM</name>
<evidence type="ECO:0000313" key="2">
    <source>
        <dbReference type="EMBL" id="NDL02086.1"/>
    </source>
</evidence>
<dbReference type="Proteomes" id="UP000250919">
    <property type="component" value="Unassembled WGS sequence"/>
</dbReference>
<evidence type="ECO:0000256" key="1">
    <source>
        <dbReference type="SAM" id="MobiDB-lite"/>
    </source>
</evidence>
<organism evidence="3 4">
    <name type="scientific">Photorhabdus bodei</name>
    <dbReference type="NCBI Taxonomy" id="2029681"/>
    <lineage>
        <taxon>Bacteria</taxon>
        <taxon>Pseudomonadati</taxon>
        <taxon>Pseudomonadota</taxon>
        <taxon>Gammaproteobacteria</taxon>
        <taxon>Enterobacterales</taxon>
        <taxon>Morganellaceae</taxon>
        <taxon>Photorhabdus</taxon>
    </lineage>
</organism>
<dbReference type="InterPro" id="IPR010352">
    <property type="entry name" value="DUF945"/>
</dbReference>
<dbReference type="RefSeq" id="WP_112893805.1">
    <property type="nucleotide sequence ID" value="NZ_CAWNYH010000001.1"/>
</dbReference>